<sequence length="354" mass="37273">MSAIRTLLVAASLALTAVAIQAQEIRTEQVRFAAGATGTSISDEVTGRESVSYLVGAQAGQVMSVVLSSDSTAVYFNLYAPGRGPGDEALAIGELQPEINRWEGVLPASGTYTVSVFLVRSAARRGEAARYTLDIAIPPDGSWAEPVEGDYADGLEGGPDFWEVRSSGMLNLRSQPSTGAAVVFRAEPGLILRNLGCRMNEGRRWCQVVTMGDSGIEGWAAGDFLGESGYVEEGSATQLPDMIPTGNPDGEDAVDPVTGFAATGIIDCFAGPGAERLGCDFGVWREGNGSGTVQITMPDGTVRAVRYEGGRPVGFDRSEADGDMAFEATRQDDNYFIYIGDQSVLIPDAVIFGG</sequence>
<dbReference type="InterPro" id="IPR003646">
    <property type="entry name" value="SH3-like_bac-type"/>
</dbReference>
<dbReference type="AlphaFoldDB" id="A0A5C4N8V3"/>
<accession>A0A5C4N8V3</accession>
<comment type="caution">
    <text evidence="3">The sequence shown here is derived from an EMBL/GenBank/DDBJ whole genome shotgun (WGS) entry which is preliminary data.</text>
</comment>
<keyword evidence="4" id="KW-1185">Reference proteome</keyword>
<dbReference type="Proteomes" id="UP000305709">
    <property type="component" value="Unassembled WGS sequence"/>
</dbReference>
<dbReference type="Pfam" id="PF08239">
    <property type="entry name" value="SH3_3"/>
    <property type="match status" value="1"/>
</dbReference>
<evidence type="ECO:0000313" key="3">
    <source>
        <dbReference type="EMBL" id="TNC65375.1"/>
    </source>
</evidence>
<reference evidence="3 4" key="1">
    <citation type="submission" date="2019-06" db="EMBL/GenBank/DDBJ databases">
        <authorList>
            <person name="Jiang L."/>
        </authorList>
    </citation>
    <scope>NUCLEOTIDE SEQUENCE [LARGE SCALE GENOMIC DNA]</scope>
    <source>
        <strain evidence="3 4">YIM 48858</strain>
    </source>
</reference>
<feature type="signal peptide" evidence="1">
    <location>
        <begin position="1"/>
        <end position="22"/>
    </location>
</feature>
<dbReference type="EMBL" id="VDFV01000038">
    <property type="protein sequence ID" value="TNC65375.1"/>
    <property type="molecule type" value="Genomic_DNA"/>
</dbReference>
<protein>
    <submittedName>
        <fullName evidence="3">SH3 domain-containing protein</fullName>
    </submittedName>
</protein>
<evidence type="ECO:0000313" key="4">
    <source>
        <dbReference type="Proteomes" id="UP000305709"/>
    </source>
</evidence>
<keyword evidence="1" id="KW-0732">Signal</keyword>
<dbReference type="Gene3D" id="2.60.120.380">
    <property type="match status" value="1"/>
</dbReference>
<feature type="domain" description="SH3b" evidence="2">
    <location>
        <begin position="170"/>
        <end position="225"/>
    </location>
</feature>
<dbReference type="OrthoDB" id="964913at2"/>
<evidence type="ECO:0000259" key="2">
    <source>
        <dbReference type="Pfam" id="PF08239"/>
    </source>
</evidence>
<organism evidence="3 4">
    <name type="scientific">Rubellimicrobium roseum</name>
    <dbReference type="NCBI Taxonomy" id="687525"/>
    <lineage>
        <taxon>Bacteria</taxon>
        <taxon>Pseudomonadati</taxon>
        <taxon>Pseudomonadota</taxon>
        <taxon>Alphaproteobacteria</taxon>
        <taxon>Rhodobacterales</taxon>
        <taxon>Roseobacteraceae</taxon>
        <taxon>Rubellimicrobium</taxon>
    </lineage>
</organism>
<name>A0A5C4N8V3_9RHOB</name>
<feature type="chain" id="PRO_5022920651" evidence="1">
    <location>
        <begin position="23"/>
        <end position="354"/>
    </location>
</feature>
<dbReference type="Gene3D" id="2.30.30.40">
    <property type="entry name" value="SH3 Domains"/>
    <property type="match status" value="1"/>
</dbReference>
<evidence type="ECO:0000256" key="1">
    <source>
        <dbReference type="SAM" id="SignalP"/>
    </source>
</evidence>
<gene>
    <name evidence="3" type="ORF">FHG71_17635</name>
</gene>
<proteinExistence type="predicted"/>
<dbReference type="RefSeq" id="WP_139083016.1">
    <property type="nucleotide sequence ID" value="NZ_VDFV01000038.1"/>
</dbReference>